<evidence type="ECO:0000256" key="2">
    <source>
        <dbReference type="ARBA" id="ARBA00022475"/>
    </source>
</evidence>
<reference evidence="8 9" key="1">
    <citation type="submission" date="2015-05" db="EMBL/GenBank/DDBJ databases">
        <title>Complete genome of Marinobacter psychrophilus strain 20041T isolated from sea-ice of the Canadian Basin.</title>
        <authorList>
            <person name="Song L."/>
            <person name="Ren L."/>
            <person name="Yu Y."/>
            <person name="Wang X."/>
        </authorList>
    </citation>
    <scope>NUCLEOTIDE SEQUENCE [LARGE SCALE GENOMIC DNA]</scope>
    <source>
        <strain evidence="8 9">20041</strain>
    </source>
</reference>
<sequence length="799" mass="87876">MTNPKHARGEHYLTTPKAEPFLERLIFNNRVTILVLFAVLTAFLGYNAVKIQPDASFERMIPLEHPYIVNMLEYRDDLENLGNFVRIAVATKDGSDIFTEEYMETLRQITDEVFYLSGVDRSGLKSLWTPNVRWVEVTEQGFQGGTIIPDNYDGSSAESLEQLRQNVLRSSEVGRLISDNFRSTIVYAPLYENDPQTGEPLNYAAFSRELEEKIRDKYQAQNPNVSIHIVGFAKKVGDLIEGIGAIAWFAGITIALTTLLLFWYSRCIAGTLVPVLTSIVAVFWQLGALKILGYGLDPYSVLVPFLVFAIGISHGVQLVNAMAVEAARGFDPLNAARLAFRGLYIPGMLALISDAFGFLTLLFIDIDVIKDLAIAAGLGVAIVIITNLVLHPLLMSYIGITAGGIRQVQKQGEETDRKWRRLSAFASPKAAPISVLIALLGLGVGVYLKQDLKVGDLDQGAPELRADSRYNTDNAFIIDNYSTSADVLVVMVKTPVEQCTQYTVLRAMDTLQWELQNTPGVQSTVSLADVSKVVTKALNEGNWNWYAISRNQTIINASIRDAPSGLINTDCSLTPTLVFLEDHKAETLKTVVNAVEVFAANNSNEDHTFLLAAGNAGVEAATNDVIAKAKDWMLVFVYGVVSLLCFATFRSWRAVLCIVVPLGLTSVLAEAIMALSGIGIKVATLPVIALGVGIGVDYGIYIYSKLEKFLLEGKSLQEAYFETLRSTGKAVIFTGITLGLGVVTWIFSPIKFQADMGLLLFFMFIWNMIGSIWLLPALAHFLLKPEQMREKARFASAKS</sequence>
<dbReference type="RefSeq" id="WP_048386370.1">
    <property type="nucleotide sequence ID" value="NZ_CP011494.1"/>
</dbReference>
<dbReference type="Proteomes" id="UP000036406">
    <property type="component" value="Chromosome"/>
</dbReference>
<name>A0A0H4I1Z3_9GAMM</name>
<dbReference type="EMBL" id="CP011494">
    <property type="protein sequence ID" value="AKO53016.1"/>
    <property type="molecule type" value="Genomic_DNA"/>
</dbReference>
<keyword evidence="9" id="KW-1185">Reference proteome</keyword>
<dbReference type="InterPro" id="IPR004869">
    <property type="entry name" value="MMPL_dom"/>
</dbReference>
<evidence type="ECO:0000256" key="1">
    <source>
        <dbReference type="ARBA" id="ARBA00004651"/>
    </source>
</evidence>
<dbReference type="PANTHER" id="PTHR33406:SF10">
    <property type="entry name" value="SSD DOMAIN-CONTAINING PROTEIN"/>
    <property type="match status" value="1"/>
</dbReference>
<feature type="transmembrane region" description="Helical" evidence="6">
    <location>
        <begin position="299"/>
        <end position="322"/>
    </location>
</feature>
<dbReference type="InterPro" id="IPR050545">
    <property type="entry name" value="Mycobact_MmpL"/>
</dbReference>
<protein>
    <submittedName>
        <fullName evidence="8">RND transporter</fullName>
    </submittedName>
</protein>
<evidence type="ECO:0000256" key="3">
    <source>
        <dbReference type="ARBA" id="ARBA00022692"/>
    </source>
</evidence>
<comment type="subcellular location">
    <subcellularLocation>
        <location evidence="1">Cell membrane</location>
        <topology evidence="1">Multi-pass membrane protein</topology>
    </subcellularLocation>
</comment>
<dbReference type="PANTHER" id="PTHR33406">
    <property type="entry name" value="MEMBRANE PROTEIN MJ1562-RELATED"/>
    <property type="match status" value="1"/>
</dbReference>
<feature type="transmembrane region" description="Helical" evidence="6">
    <location>
        <begin position="245"/>
        <end position="264"/>
    </location>
</feature>
<evidence type="ECO:0000256" key="5">
    <source>
        <dbReference type="ARBA" id="ARBA00023136"/>
    </source>
</evidence>
<feature type="transmembrane region" description="Helical" evidence="6">
    <location>
        <begin position="372"/>
        <end position="390"/>
    </location>
</feature>
<dbReference type="KEGG" id="mpq:ABA45_11890"/>
<gene>
    <name evidence="8" type="ORF">ABA45_11890</name>
</gene>
<feature type="transmembrane region" description="Helical" evidence="6">
    <location>
        <begin position="730"/>
        <end position="747"/>
    </location>
</feature>
<evidence type="ECO:0000256" key="4">
    <source>
        <dbReference type="ARBA" id="ARBA00022989"/>
    </source>
</evidence>
<feature type="transmembrane region" description="Helical" evidence="6">
    <location>
        <begin position="271"/>
        <end position="293"/>
    </location>
</feature>
<keyword evidence="5 6" id="KW-0472">Membrane</keyword>
<dbReference type="PATRIC" id="fig|330734.3.peg.2494"/>
<evidence type="ECO:0000313" key="9">
    <source>
        <dbReference type="Proteomes" id="UP000036406"/>
    </source>
</evidence>
<feature type="domain" description="SSD" evidence="7">
    <location>
        <begin position="272"/>
        <end position="397"/>
    </location>
</feature>
<dbReference type="Pfam" id="PF03176">
    <property type="entry name" value="MMPL"/>
    <property type="match status" value="2"/>
</dbReference>
<feature type="transmembrane region" description="Helical" evidence="6">
    <location>
        <begin position="430"/>
        <end position="448"/>
    </location>
</feature>
<feature type="transmembrane region" description="Helical" evidence="6">
    <location>
        <begin position="684"/>
        <end position="704"/>
    </location>
</feature>
<dbReference type="Gene3D" id="1.20.1640.10">
    <property type="entry name" value="Multidrug efflux transporter AcrB transmembrane domain"/>
    <property type="match status" value="2"/>
</dbReference>
<accession>A0A0H4I1Z3</accession>
<keyword evidence="3 6" id="KW-0812">Transmembrane</keyword>
<dbReference type="InterPro" id="IPR000731">
    <property type="entry name" value="SSD"/>
</dbReference>
<evidence type="ECO:0000256" key="6">
    <source>
        <dbReference type="SAM" id="Phobius"/>
    </source>
</evidence>
<feature type="transmembrane region" description="Helical" evidence="6">
    <location>
        <begin position="759"/>
        <end position="783"/>
    </location>
</feature>
<feature type="transmembrane region" description="Helical" evidence="6">
    <location>
        <begin position="343"/>
        <end position="366"/>
    </location>
</feature>
<evidence type="ECO:0000259" key="7">
    <source>
        <dbReference type="PROSITE" id="PS50156"/>
    </source>
</evidence>
<organism evidence="8 9">
    <name type="scientific">Marinobacter psychrophilus</name>
    <dbReference type="NCBI Taxonomy" id="330734"/>
    <lineage>
        <taxon>Bacteria</taxon>
        <taxon>Pseudomonadati</taxon>
        <taxon>Pseudomonadota</taxon>
        <taxon>Gammaproteobacteria</taxon>
        <taxon>Pseudomonadales</taxon>
        <taxon>Marinobacteraceae</taxon>
        <taxon>Marinobacter</taxon>
    </lineage>
</organism>
<keyword evidence="4 6" id="KW-1133">Transmembrane helix</keyword>
<dbReference type="GO" id="GO:0005886">
    <property type="term" value="C:plasma membrane"/>
    <property type="evidence" value="ECO:0007669"/>
    <property type="project" value="UniProtKB-SubCell"/>
</dbReference>
<dbReference type="AlphaFoldDB" id="A0A0H4I1Z3"/>
<dbReference type="SUPFAM" id="SSF82866">
    <property type="entry name" value="Multidrug efflux transporter AcrB transmembrane domain"/>
    <property type="match status" value="2"/>
</dbReference>
<feature type="transmembrane region" description="Helical" evidence="6">
    <location>
        <begin position="31"/>
        <end position="49"/>
    </location>
</feature>
<feature type="transmembrane region" description="Helical" evidence="6">
    <location>
        <begin position="632"/>
        <end position="649"/>
    </location>
</feature>
<dbReference type="PROSITE" id="PS50156">
    <property type="entry name" value="SSD"/>
    <property type="match status" value="1"/>
</dbReference>
<keyword evidence="2" id="KW-1003">Cell membrane</keyword>
<dbReference type="STRING" id="330734.ABA45_11890"/>
<proteinExistence type="predicted"/>
<feature type="transmembrane region" description="Helical" evidence="6">
    <location>
        <begin position="656"/>
        <end position="678"/>
    </location>
</feature>
<evidence type="ECO:0000313" key="8">
    <source>
        <dbReference type="EMBL" id="AKO53016.1"/>
    </source>
</evidence>